<evidence type="ECO:0000259" key="5">
    <source>
        <dbReference type="PROSITE" id="PS50075"/>
    </source>
</evidence>
<dbReference type="PANTHER" id="PTHR43775">
    <property type="entry name" value="FATTY ACID SYNTHASE"/>
    <property type="match status" value="1"/>
</dbReference>
<name>A0ABN1E228_SACER</name>
<reference evidence="8 9" key="1">
    <citation type="journal article" date="2019" name="Int. J. Syst. Evol. Microbiol.">
        <title>The Global Catalogue of Microorganisms (GCM) 10K type strain sequencing project: providing services to taxonomists for standard genome sequencing and annotation.</title>
        <authorList>
            <consortium name="The Broad Institute Genomics Platform"/>
            <consortium name="The Broad Institute Genome Sequencing Center for Infectious Disease"/>
            <person name="Wu L."/>
            <person name="Ma J."/>
        </authorList>
    </citation>
    <scope>NUCLEOTIDE SEQUENCE [LARGE SCALE GENOMIC DNA]</scope>
    <source>
        <strain evidence="8 9">JCM 10303</strain>
    </source>
</reference>
<dbReference type="Gene3D" id="3.30.70.250">
    <property type="entry name" value="Malonyl-CoA ACP transacylase, ACP-binding"/>
    <property type="match status" value="1"/>
</dbReference>
<evidence type="ECO:0000256" key="3">
    <source>
        <dbReference type="ARBA" id="ARBA00022679"/>
    </source>
</evidence>
<dbReference type="InterPro" id="IPR020806">
    <property type="entry name" value="PKS_PP-bd"/>
</dbReference>
<dbReference type="SMART" id="SM00823">
    <property type="entry name" value="PKS_PP"/>
    <property type="match status" value="1"/>
</dbReference>
<sequence length="1730" mass="183172">MSTQPDAPEPIAVVGIGCRLPGSANSADALWDLLAAGRDVVGEVPDDRWRDYLAMGPAYAAATRRTPRRGGYLDEDIAWFDNEFFGVTHREAETMDPQHRMMLEVTWEALEHAGIPPLTLAGRQVGVYTGVINDDYGRRLLENLPDLDAWVAIGVANSGAANRVSYALDLRGPSLAVDTACSASLTAVHLACQSLRAGESELALAGGVQLIAAPAWSLSLEAGGFLSPVGLSKAFSGDADGYVRGEGCGVLVLKRLADAERDGDRILSVVLGTSVIHDGRSENFVAPSEAAQQAMARQACAEAGIEPNTVDYVEAHGTGTRRGDRTEVVALSTVYGAGRPADDPCLIGSVKTNIGHLEASAGIAGVIKAVLALGHDHIPPSLHNSSLNPAVDWETAGIKVVTEPTAWPRRSHPRRAAVSSFGFGGTISHVLLQQAPDRRPAAAVPSSTTPNTNTSTVFPLSARSESGLRRNAARLADWLRGPGADTALADVGHTLALRRSHLTHRASVVAADRDELINGLRNIADGELAPGIATGTTDAVPRAVWVFSGHGSQWAGMGRELLNAQPVFAGVIDKIEPVFAEESGFSLREALREGEFAGVGRTQMLIFAMQVALAEVWRAHGAAPDAVIGHSMGEIAAAVVSGACTLEVGARLISRRSGLLWRAEGKGTMATINLPFDEVATKLAGRDDVVAAISSSPRASVISGDVGAVESLVGDWEAAGLLPRRINIQMASHSPAMDPLLADLREAIADLPVGEPLIPMYSTSATDPRSKGVLDGEYWVGNLRRPVRLREAVEAAVADGYGAFLEVAPHPVVGNPISETVSALGREDVFVGLTLRRGHPEHETLMGSIGEAHCHGIDVDLGCLYLEGELATLPSMQWLRQPHWRDFAPSGAVEQANHVVDSHSLLGAATTVAGSSMRLWRTFLDGDNRPYPDSHPINGVEIVPASVLLNTFLGTASGAVPAVLTDVRFRVPLVADGDGKEIQVARDQRLVLAVRDRDAEHWLTCVTASVAPASPHGALPATLPAPPDELSPADPGEIRATLTATGVDGTAFPWEVEKLERTGQLLRVSVRHDLATTWAPMLDAALTVAAHALSDGITPRMLAHVGEVRISGEPVADAVIQAIVDQQRDTVTLLLADRDGTVRARISDVSCAEVGGGRLGSADAADLVHELAWRPVEFSPASNQPTGVVFVGADLLCAPFAAAGLRCTAVSDPGELIDALDATSHVCVLPPLPGSDDEVPHAAGHAADLLLSTARVLAGADLARKPRLWCLTMGVREAESEAHLAHAPLWGAGRIVGAEHPELWGGIVDLNHEDLDSVAPVLTGILSADPREDVISLRQDGLSAARLVPTTREPAGEPVRCRLDGTYLITGGLGGIGLEIAQRLADHGARRIVLAGRRRFPERSTWDRVTDAAVRGRIEWIRALEAQGVTVKVVALDIADAEAAARALAPDALGLPPIRGVVHAAGVLGDRLVDEVDRQALNDALRPKVSGAWTLHRLFPPGSLDFLVLFSSNGYLCSMPGQAMYAAGNAFLDSFATHRRCSGAADTVSIGWSLWRGKGMAGNKVVESELRARGIGDTTAEEALQVWDHIDRCGPGYFAVMRTLPPGDEPRVSLPLLSETMDVQARSEADAGPAEYRHLDPERLHEWLTVEVVKLIAAEMRLHADELDPTASLVTQGLDSVMSLVLRRRLEKRFGQSLPANLLWHKPTAAAIVDHLSGLLSDNVREGAAS</sequence>
<feature type="active site" description="Proton donor; for dehydratase activity" evidence="4">
    <location>
        <position position="1083"/>
    </location>
</feature>
<dbReference type="SMART" id="SM00826">
    <property type="entry name" value="PKS_DH"/>
    <property type="match status" value="1"/>
</dbReference>
<feature type="region of interest" description="C-terminal hotdog fold" evidence="4">
    <location>
        <begin position="1030"/>
        <end position="1160"/>
    </location>
</feature>
<feature type="domain" description="Ketosynthase family 3 (KS3)" evidence="6">
    <location>
        <begin position="8"/>
        <end position="434"/>
    </location>
</feature>
<dbReference type="SUPFAM" id="SSF47336">
    <property type="entry name" value="ACP-like"/>
    <property type="match status" value="1"/>
</dbReference>
<feature type="active site" description="Proton acceptor; for dehydratase activity" evidence="4">
    <location>
        <position position="935"/>
    </location>
</feature>
<dbReference type="InterPro" id="IPR001227">
    <property type="entry name" value="Ac_transferase_dom_sf"/>
</dbReference>
<dbReference type="Gene3D" id="3.40.50.720">
    <property type="entry name" value="NAD(P)-binding Rossmann-like Domain"/>
    <property type="match status" value="1"/>
</dbReference>
<dbReference type="InterPro" id="IPR032821">
    <property type="entry name" value="PKS_assoc"/>
</dbReference>
<dbReference type="PROSITE" id="PS52019">
    <property type="entry name" value="PKS_MFAS_DH"/>
    <property type="match status" value="1"/>
</dbReference>
<dbReference type="EMBL" id="BAAAGS010000074">
    <property type="protein sequence ID" value="GAA0557514.1"/>
    <property type="molecule type" value="Genomic_DNA"/>
</dbReference>
<keyword evidence="3" id="KW-0808">Transferase</keyword>
<evidence type="ECO:0000313" key="8">
    <source>
        <dbReference type="EMBL" id="GAA0557514.1"/>
    </source>
</evidence>
<dbReference type="SMART" id="SM00827">
    <property type="entry name" value="PKS_AT"/>
    <property type="match status" value="1"/>
</dbReference>
<dbReference type="RefSeq" id="WP_011874676.1">
    <property type="nucleotide sequence ID" value="NZ_BAAAGS010000074.1"/>
</dbReference>
<dbReference type="Pfam" id="PF02801">
    <property type="entry name" value="Ketoacyl-synt_C"/>
    <property type="match status" value="1"/>
</dbReference>
<dbReference type="Pfam" id="PF00109">
    <property type="entry name" value="ketoacyl-synt"/>
    <property type="match status" value="1"/>
</dbReference>
<keyword evidence="2" id="KW-0597">Phosphoprotein</keyword>
<dbReference type="Gene3D" id="1.10.1200.10">
    <property type="entry name" value="ACP-like"/>
    <property type="match status" value="1"/>
</dbReference>
<dbReference type="InterPro" id="IPR050091">
    <property type="entry name" value="PKS_NRPS_Biosynth_Enz"/>
</dbReference>
<feature type="region of interest" description="N-terminal hotdog fold" evidence="4">
    <location>
        <begin position="903"/>
        <end position="1017"/>
    </location>
</feature>
<dbReference type="InterPro" id="IPR014030">
    <property type="entry name" value="Ketoacyl_synth_N"/>
</dbReference>
<dbReference type="InterPro" id="IPR009081">
    <property type="entry name" value="PP-bd_ACP"/>
</dbReference>
<feature type="domain" description="PKS/mFAS DH" evidence="7">
    <location>
        <begin position="903"/>
        <end position="1160"/>
    </location>
</feature>
<dbReference type="InterPro" id="IPR036291">
    <property type="entry name" value="NAD(P)-bd_dom_sf"/>
</dbReference>
<evidence type="ECO:0000256" key="4">
    <source>
        <dbReference type="PROSITE-ProRule" id="PRU01363"/>
    </source>
</evidence>
<dbReference type="InterPro" id="IPR016036">
    <property type="entry name" value="Malonyl_transacylase_ACP-bd"/>
</dbReference>
<dbReference type="Proteomes" id="UP001500729">
    <property type="component" value="Unassembled WGS sequence"/>
</dbReference>
<evidence type="ECO:0000259" key="6">
    <source>
        <dbReference type="PROSITE" id="PS52004"/>
    </source>
</evidence>
<accession>A0ABN1E228</accession>
<dbReference type="Gene3D" id="3.10.129.110">
    <property type="entry name" value="Polyketide synthase dehydratase"/>
    <property type="match status" value="1"/>
</dbReference>
<protein>
    <submittedName>
        <fullName evidence="8">Type I polyketide synthase</fullName>
    </submittedName>
</protein>
<proteinExistence type="predicted"/>
<dbReference type="PROSITE" id="PS52004">
    <property type="entry name" value="KS3_2"/>
    <property type="match status" value="1"/>
</dbReference>
<evidence type="ECO:0000259" key="7">
    <source>
        <dbReference type="PROSITE" id="PS52019"/>
    </source>
</evidence>
<dbReference type="InterPro" id="IPR014031">
    <property type="entry name" value="Ketoacyl_synth_C"/>
</dbReference>
<dbReference type="PROSITE" id="PS50075">
    <property type="entry name" value="CARRIER"/>
    <property type="match status" value="1"/>
</dbReference>
<dbReference type="InterPro" id="IPR020807">
    <property type="entry name" value="PKS_DH"/>
</dbReference>
<dbReference type="InterPro" id="IPR013968">
    <property type="entry name" value="PKS_KR"/>
</dbReference>
<keyword evidence="9" id="KW-1185">Reference proteome</keyword>
<comment type="caution">
    <text evidence="8">The sequence shown here is derived from an EMBL/GenBank/DDBJ whole genome shotgun (WGS) entry which is preliminary data.</text>
</comment>
<evidence type="ECO:0000256" key="2">
    <source>
        <dbReference type="ARBA" id="ARBA00022553"/>
    </source>
</evidence>
<dbReference type="CDD" id="cd00833">
    <property type="entry name" value="PKS"/>
    <property type="match status" value="1"/>
</dbReference>
<dbReference type="Pfam" id="PF21089">
    <property type="entry name" value="PKS_DH_N"/>
    <property type="match status" value="1"/>
</dbReference>
<dbReference type="Pfam" id="PF08659">
    <property type="entry name" value="KR"/>
    <property type="match status" value="1"/>
</dbReference>
<dbReference type="InterPro" id="IPR020841">
    <property type="entry name" value="PKS_Beta-ketoAc_synthase_dom"/>
</dbReference>
<keyword evidence="1" id="KW-0596">Phosphopantetheine</keyword>
<dbReference type="SMART" id="SM00825">
    <property type="entry name" value="PKS_KS"/>
    <property type="match status" value="1"/>
</dbReference>
<organism evidence="8 9">
    <name type="scientific">Saccharopolyspora erythraea</name>
    <name type="common">Streptomyces erythraeus</name>
    <dbReference type="NCBI Taxonomy" id="1836"/>
    <lineage>
        <taxon>Bacteria</taxon>
        <taxon>Bacillati</taxon>
        <taxon>Actinomycetota</taxon>
        <taxon>Actinomycetes</taxon>
        <taxon>Pseudonocardiales</taxon>
        <taxon>Pseudonocardiaceae</taxon>
        <taxon>Saccharopolyspora</taxon>
    </lineage>
</organism>
<dbReference type="SUPFAM" id="SSF51735">
    <property type="entry name" value="NAD(P)-binding Rossmann-fold domains"/>
    <property type="match status" value="2"/>
</dbReference>
<dbReference type="InterPro" id="IPR018201">
    <property type="entry name" value="Ketoacyl_synth_AS"/>
</dbReference>
<dbReference type="SUPFAM" id="SSF55048">
    <property type="entry name" value="Probable ACP-binding domain of malonyl-CoA ACP transacylase"/>
    <property type="match status" value="1"/>
</dbReference>
<dbReference type="Pfam" id="PF16197">
    <property type="entry name" value="KAsynt_C_assoc"/>
    <property type="match status" value="1"/>
</dbReference>
<dbReference type="InterPro" id="IPR016039">
    <property type="entry name" value="Thiolase-like"/>
</dbReference>
<dbReference type="Gene3D" id="3.40.366.10">
    <property type="entry name" value="Malonyl-Coenzyme A Acyl Carrier Protein, domain 2"/>
    <property type="match status" value="1"/>
</dbReference>
<dbReference type="SMART" id="SM01294">
    <property type="entry name" value="PKS_PP_betabranch"/>
    <property type="match status" value="1"/>
</dbReference>
<evidence type="ECO:0000313" key="9">
    <source>
        <dbReference type="Proteomes" id="UP001500729"/>
    </source>
</evidence>
<dbReference type="PROSITE" id="PS00606">
    <property type="entry name" value="KS3_1"/>
    <property type="match status" value="1"/>
</dbReference>
<dbReference type="InterPro" id="IPR042104">
    <property type="entry name" value="PKS_dehydratase_sf"/>
</dbReference>
<feature type="domain" description="Carrier" evidence="5">
    <location>
        <begin position="1646"/>
        <end position="1720"/>
    </location>
</feature>
<dbReference type="InterPro" id="IPR057326">
    <property type="entry name" value="KR_dom"/>
</dbReference>
<dbReference type="InterPro" id="IPR014043">
    <property type="entry name" value="Acyl_transferase_dom"/>
</dbReference>
<dbReference type="InterPro" id="IPR049552">
    <property type="entry name" value="PKS_DH_N"/>
</dbReference>
<dbReference type="InterPro" id="IPR036736">
    <property type="entry name" value="ACP-like_sf"/>
</dbReference>
<dbReference type="PANTHER" id="PTHR43775:SF37">
    <property type="entry name" value="SI:DKEY-61P9.11"/>
    <property type="match status" value="1"/>
</dbReference>
<gene>
    <name evidence="8" type="ORF">GCM10009533_63860</name>
</gene>
<dbReference type="SMART" id="SM00822">
    <property type="entry name" value="PKS_KR"/>
    <property type="match status" value="1"/>
</dbReference>
<dbReference type="SUPFAM" id="SSF52151">
    <property type="entry name" value="FabD/lysophospholipase-like"/>
    <property type="match status" value="1"/>
</dbReference>
<dbReference type="InterPro" id="IPR049900">
    <property type="entry name" value="PKS_mFAS_DH"/>
</dbReference>
<dbReference type="SUPFAM" id="SSF53901">
    <property type="entry name" value="Thiolase-like"/>
    <property type="match status" value="1"/>
</dbReference>
<evidence type="ECO:0000256" key="1">
    <source>
        <dbReference type="ARBA" id="ARBA00022450"/>
    </source>
</evidence>
<dbReference type="Gene3D" id="3.40.47.10">
    <property type="match status" value="1"/>
</dbReference>
<dbReference type="InterPro" id="IPR016035">
    <property type="entry name" value="Acyl_Trfase/lysoPLipase"/>
</dbReference>
<dbReference type="Pfam" id="PF00698">
    <property type="entry name" value="Acyl_transf_1"/>
    <property type="match status" value="1"/>
</dbReference>
<dbReference type="Pfam" id="PF00550">
    <property type="entry name" value="PP-binding"/>
    <property type="match status" value="1"/>
</dbReference>